<comment type="caution">
    <text evidence="2">The sequence shown here is derived from an EMBL/GenBank/DDBJ whole genome shotgun (WGS) entry which is preliminary data.</text>
</comment>
<accession>A0A5B7IGB3</accession>
<sequence length="65" mass="7317">MNYYLQEGIKNIREEKKRPVKNNVPPHYGKTMPVSSRASGTQRCGDDGRRSNEDLAPAPFLPPCT</sequence>
<organism evidence="2 3">
    <name type="scientific">Portunus trituberculatus</name>
    <name type="common">Swimming crab</name>
    <name type="synonym">Neptunus trituberculatus</name>
    <dbReference type="NCBI Taxonomy" id="210409"/>
    <lineage>
        <taxon>Eukaryota</taxon>
        <taxon>Metazoa</taxon>
        <taxon>Ecdysozoa</taxon>
        <taxon>Arthropoda</taxon>
        <taxon>Crustacea</taxon>
        <taxon>Multicrustacea</taxon>
        <taxon>Malacostraca</taxon>
        <taxon>Eumalacostraca</taxon>
        <taxon>Eucarida</taxon>
        <taxon>Decapoda</taxon>
        <taxon>Pleocyemata</taxon>
        <taxon>Brachyura</taxon>
        <taxon>Eubrachyura</taxon>
        <taxon>Portunoidea</taxon>
        <taxon>Portunidae</taxon>
        <taxon>Portuninae</taxon>
        <taxon>Portunus</taxon>
    </lineage>
</organism>
<dbReference type="EMBL" id="VSRR010060936">
    <property type="protein sequence ID" value="MPC82862.1"/>
    <property type="molecule type" value="Genomic_DNA"/>
</dbReference>
<feature type="region of interest" description="Disordered" evidence="1">
    <location>
        <begin position="19"/>
        <end position="65"/>
    </location>
</feature>
<evidence type="ECO:0000313" key="3">
    <source>
        <dbReference type="Proteomes" id="UP000324222"/>
    </source>
</evidence>
<feature type="compositionally biased region" description="Basic and acidic residues" evidence="1">
    <location>
        <begin position="44"/>
        <end position="53"/>
    </location>
</feature>
<reference evidence="2 3" key="1">
    <citation type="submission" date="2019-05" db="EMBL/GenBank/DDBJ databases">
        <title>Another draft genome of Portunus trituberculatus and its Hox gene families provides insights of decapod evolution.</title>
        <authorList>
            <person name="Jeong J.-H."/>
            <person name="Song I."/>
            <person name="Kim S."/>
            <person name="Choi T."/>
            <person name="Kim D."/>
            <person name="Ryu S."/>
            <person name="Kim W."/>
        </authorList>
    </citation>
    <scope>NUCLEOTIDE SEQUENCE [LARGE SCALE GENOMIC DNA]</scope>
    <source>
        <tissue evidence="2">Muscle</tissue>
    </source>
</reference>
<keyword evidence="3" id="KW-1185">Reference proteome</keyword>
<dbReference type="Proteomes" id="UP000324222">
    <property type="component" value="Unassembled WGS sequence"/>
</dbReference>
<name>A0A5B7IGB3_PORTR</name>
<evidence type="ECO:0000313" key="2">
    <source>
        <dbReference type="EMBL" id="MPC82862.1"/>
    </source>
</evidence>
<evidence type="ECO:0000256" key="1">
    <source>
        <dbReference type="SAM" id="MobiDB-lite"/>
    </source>
</evidence>
<proteinExistence type="predicted"/>
<gene>
    <name evidence="2" type="ORF">E2C01_077548</name>
</gene>
<feature type="compositionally biased region" description="Polar residues" evidence="1">
    <location>
        <begin position="33"/>
        <end position="42"/>
    </location>
</feature>
<protein>
    <submittedName>
        <fullName evidence="2">Uncharacterized protein</fullName>
    </submittedName>
</protein>
<dbReference type="AlphaFoldDB" id="A0A5B7IGB3"/>